<dbReference type="Proteomes" id="UP000229782">
    <property type="component" value="Unassembled WGS sequence"/>
</dbReference>
<protein>
    <recommendedName>
        <fullName evidence="1">PIN domain-containing protein</fullName>
    </recommendedName>
</protein>
<dbReference type="PANTHER" id="PTHR38826">
    <property type="entry name" value="RIBONUCLEASE VAPC13"/>
    <property type="match status" value="1"/>
</dbReference>
<dbReference type="InterPro" id="IPR002716">
    <property type="entry name" value="PIN_dom"/>
</dbReference>
<dbReference type="SUPFAM" id="SSF88723">
    <property type="entry name" value="PIN domain-like"/>
    <property type="match status" value="1"/>
</dbReference>
<proteinExistence type="predicted"/>
<evidence type="ECO:0000259" key="1">
    <source>
        <dbReference type="Pfam" id="PF01850"/>
    </source>
</evidence>
<dbReference type="InterPro" id="IPR052106">
    <property type="entry name" value="PINc/VapC_TA"/>
</dbReference>
<dbReference type="AlphaFoldDB" id="A0A2H0N286"/>
<dbReference type="InterPro" id="IPR029060">
    <property type="entry name" value="PIN-like_dom_sf"/>
</dbReference>
<organism evidence="2 3">
    <name type="scientific">Candidatus Magasanikbacteria bacterium CG11_big_fil_rev_8_21_14_0_20_43_7</name>
    <dbReference type="NCBI Taxonomy" id="1974654"/>
    <lineage>
        <taxon>Bacteria</taxon>
        <taxon>Candidatus Magasanikiibacteriota</taxon>
    </lineage>
</organism>
<dbReference type="Pfam" id="PF01850">
    <property type="entry name" value="PIN"/>
    <property type="match status" value="1"/>
</dbReference>
<gene>
    <name evidence="2" type="ORF">COV60_02540</name>
</gene>
<dbReference type="Gene3D" id="3.40.50.1010">
    <property type="entry name" value="5'-nuclease"/>
    <property type="match status" value="1"/>
</dbReference>
<sequence>MIFIDTNYFARFFIGDVLTQQQHVSRLFVRAEKNHVQLMSSITVLFELYWVLYKFYQLEKEVVINTIEKVLEEYTFVKIQERETGLHAVAIASDYSIDFPDAYHLAYALKHGATECDTFDKKMQKIFQKEQLVNA</sequence>
<feature type="domain" description="PIN" evidence="1">
    <location>
        <begin position="2"/>
        <end position="126"/>
    </location>
</feature>
<reference evidence="2 3" key="1">
    <citation type="submission" date="2017-09" db="EMBL/GenBank/DDBJ databases">
        <title>Depth-based differentiation of microbial function through sediment-hosted aquifers and enrichment of novel symbionts in the deep terrestrial subsurface.</title>
        <authorList>
            <person name="Probst A.J."/>
            <person name="Ladd B."/>
            <person name="Jarett J.K."/>
            <person name="Geller-Mcgrath D.E."/>
            <person name="Sieber C.M."/>
            <person name="Emerson J.B."/>
            <person name="Anantharaman K."/>
            <person name="Thomas B.C."/>
            <person name="Malmstrom R."/>
            <person name="Stieglmeier M."/>
            <person name="Klingl A."/>
            <person name="Woyke T."/>
            <person name="Ryan C.M."/>
            <person name="Banfield J.F."/>
        </authorList>
    </citation>
    <scope>NUCLEOTIDE SEQUENCE [LARGE SCALE GENOMIC DNA]</scope>
    <source>
        <strain evidence="2">CG11_big_fil_rev_8_21_14_0_20_43_7</strain>
    </source>
</reference>
<name>A0A2H0N286_9BACT</name>
<comment type="caution">
    <text evidence="2">The sequence shown here is derived from an EMBL/GenBank/DDBJ whole genome shotgun (WGS) entry which is preliminary data.</text>
</comment>
<evidence type="ECO:0000313" key="2">
    <source>
        <dbReference type="EMBL" id="PIR03012.1"/>
    </source>
</evidence>
<dbReference type="PANTHER" id="PTHR38826:SF5">
    <property type="entry name" value="RIBONUCLEASE VAPC13"/>
    <property type="match status" value="1"/>
</dbReference>
<dbReference type="EMBL" id="PCWM01000059">
    <property type="protein sequence ID" value="PIR03012.1"/>
    <property type="molecule type" value="Genomic_DNA"/>
</dbReference>
<evidence type="ECO:0000313" key="3">
    <source>
        <dbReference type="Proteomes" id="UP000229782"/>
    </source>
</evidence>
<accession>A0A2H0N286</accession>